<gene>
    <name evidence="1" type="ORF">CBOVIS_LOCUS8685</name>
</gene>
<dbReference type="Pfam" id="PF13561">
    <property type="entry name" value="adh_short_C2"/>
    <property type="match status" value="1"/>
</dbReference>
<dbReference type="PANTHER" id="PTHR44115">
    <property type="entry name" value="PROTEIN CBG09704"/>
    <property type="match status" value="1"/>
</dbReference>
<evidence type="ECO:0000313" key="1">
    <source>
        <dbReference type="EMBL" id="CAB3406636.1"/>
    </source>
</evidence>
<sequence length="273" mass="29756">MAGNFAGKVVLVTGSSSGIGRAVAVLLAQQGAQVVVTGRSLDGVMETRRQCVNAGAHPADIFTITGDLTDDDFVGDLIRKTIETFGKLNILVDATGKDGWEMSVDVMDRSIRTNFRSVLVITQKAFPHLEKTKGDIVNVSTFLAVPPVGIRSMPYYGVPKAALDHMTRSMAHEYALKGVRVNSVNPGLVPTSFFSRLGFGDEKTRKMEEYIASRRDFVPFGRIATSEDIAETVAFLADRKRSQCIIGQLIIVDGGSRLCCNIDMSDFKEQMQN</sequence>
<accession>A0A8S1F350</accession>
<dbReference type="Gene3D" id="3.40.50.720">
    <property type="entry name" value="NAD(P)-binding Rossmann-like Domain"/>
    <property type="match status" value="1"/>
</dbReference>
<dbReference type="InterPro" id="IPR036291">
    <property type="entry name" value="NAD(P)-bd_dom_sf"/>
</dbReference>
<dbReference type="PRINTS" id="PR00080">
    <property type="entry name" value="SDRFAMILY"/>
</dbReference>
<evidence type="ECO:0000313" key="2">
    <source>
        <dbReference type="Proteomes" id="UP000494206"/>
    </source>
</evidence>
<dbReference type="EMBL" id="CADEPM010000005">
    <property type="protein sequence ID" value="CAB3406636.1"/>
    <property type="molecule type" value="Genomic_DNA"/>
</dbReference>
<proteinExistence type="predicted"/>
<comment type="caution">
    <text evidence="1">The sequence shown here is derived from an EMBL/GenBank/DDBJ whole genome shotgun (WGS) entry which is preliminary data.</text>
</comment>
<name>A0A8S1F350_9PELO</name>
<dbReference type="SUPFAM" id="SSF51735">
    <property type="entry name" value="NAD(P)-binding Rossmann-fold domains"/>
    <property type="match status" value="1"/>
</dbReference>
<organism evidence="1 2">
    <name type="scientific">Caenorhabditis bovis</name>
    <dbReference type="NCBI Taxonomy" id="2654633"/>
    <lineage>
        <taxon>Eukaryota</taxon>
        <taxon>Metazoa</taxon>
        <taxon>Ecdysozoa</taxon>
        <taxon>Nematoda</taxon>
        <taxon>Chromadorea</taxon>
        <taxon>Rhabditida</taxon>
        <taxon>Rhabditina</taxon>
        <taxon>Rhabditomorpha</taxon>
        <taxon>Rhabditoidea</taxon>
        <taxon>Rhabditidae</taxon>
        <taxon>Peloderinae</taxon>
        <taxon>Caenorhabditis</taxon>
    </lineage>
</organism>
<dbReference type="OrthoDB" id="47007at2759"/>
<dbReference type="InterPro" id="IPR002347">
    <property type="entry name" value="SDR_fam"/>
</dbReference>
<reference evidence="1 2" key="1">
    <citation type="submission" date="2020-04" db="EMBL/GenBank/DDBJ databases">
        <authorList>
            <person name="Laetsch R D."/>
            <person name="Stevens L."/>
            <person name="Kumar S."/>
            <person name="Blaxter L. M."/>
        </authorList>
    </citation>
    <scope>NUCLEOTIDE SEQUENCE [LARGE SCALE GENOMIC DNA]</scope>
</reference>
<dbReference type="PRINTS" id="PR00081">
    <property type="entry name" value="GDHRDH"/>
</dbReference>
<keyword evidence="2" id="KW-1185">Reference proteome</keyword>
<dbReference type="PANTHER" id="PTHR44115:SF2">
    <property type="entry name" value="NAD(P)-BINDING PROTEIN"/>
    <property type="match status" value="1"/>
</dbReference>
<dbReference type="FunFam" id="3.40.50.720:FF:000084">
    <property type="entry name" value="Short-chain dehydrogenase reductase"/>
    <property type="match status" value="1"/>
</dbReference>
<dbReference type="Proteomes" id="UP000494206">
    <property type="component" value="Unassembled WGS sequence"/>
</dbReference>
<protein>
    <submittedName>
        <fullName evidence="1">Uncharacterized protein</fullName>
    </submittedName>
</protein>
<dbReference type="AlphaFoldDB" id="A0A8S1F350"/>